<dbReference type="EMBL" id="CM051397">
    <property type="protein sequence ID" value="KAJ4721000.1"/>
    <property type="molecule type" value="Genomic_DNA"/>
</dbReference>
<organism evidence="1 2">
    <name type="scientific">Melia azedarach</name>
    <name type="common">Chinaberry tree</name>
    <dbReference type="NCBI Taxonomy" id="155640"/>
    <lineage>
        <taxon>Eukaryota</taxon>
        <taxon>Viridiplantae</taxon>
        <taxon>Streptophyta</taxon>
        <taxon>Embryophyta</taxon>
        <taxon>Tracheophyta</taxon>
        <taxon>Spermatophyta</taxon>
        <taxon>Magnoliopsida</taxon>
        <taxon>eudicotyledons</taxon>
        <taxon>Gunneridae</taxon>
        <taxon>Pentapetalae</taxon>
        <taxon>rosids</taxon>
        <taxon>malvids</taxon>
        <taxon>Sapindales</taxon>
        <taxon>Meliaceae</taxon>
        <taxon>Melia</taxon>
    </lineage>
</organism>
<protein>
    <submittedName>
        <fullName evidence="1">DNAJ heat shock N-terminal domain-containing protein</fullName>
    </submittedName>
</protein>
<name>A0ACC1YB62_MELAZ</name>
<proteinExistence type="predicted"/>
<accession>A0ACC1YB62</accession>
<dbReference type="Proteomes" id="UP001164539">
    <property type="component" value="Chromosome 4"/>
</dbReference>
<keyword evidence="1" id="KW-0346">Stress response</keyword>
<comment type="caution">
    <text evidence="1">The sequence shown here is derived from an EMBL/GenBank/DDBJ whole genome shotgun (WGS) entry which is preliminary data.</text>
</comment>
<evidence type="ECO:0000313" key="1">
    <source>
        <dbReference type="EMBL" id="KAJ4721000.1"/>
    </source>
</evidence>
<reference evidence="1 2" key="1">
    <citation type="journal article" date="2023" name="Science">
        <title>Complex scaffold remodeling in plant triterpene biosynthesis.</title>
        <authorList>
            <person name="De La Pena R."/>
            <person name="Hodgson H."/>
            <person name="Liu J.C."/>
            <person name="Stephenson M.J."/>
            <person name="Martin A.C."/>
            <person name="Owen C."/>
            <person name="Harkess A."/>
            <person name="Leebens-Mack J."/>
            <person name="Jimenez L.E."/>
            <person name="Osbourn A."/>
            <person name="Sattely E.S."/>
        </authorList>
    </citation>
    <scope>NUCLEOTIDE SEQUENCE [LARGE SCALE GENOMIC DNA]</scope>
    <source>
        <strain evidence="2">cv. JPN11</strain>
        <tissue evidence="1">Leaf</tissue>
    </source>
</reference>
<sequence>MAPSSTASTVKAYSVPVLLFGLGLFYQLFVLPRSFPPSHYDVLRIKRYSSIDQVKEAYEKFSSKWNSGEEIPSVEGFLKVQYAYELLSNPIWKRNYDIYGIDEQPHILDNVREQYGEQSFSEIALPLLDAVASDRGDHAFNVITSKDFPSTFDDSKPWLIQVYTNGSYRCSQFSDAWKTIAALLEGIANTGMVELGDIQLATYLAERKPLGQFFFRHGLPSIVAFPSGCKASGCMIRFEGELSVDAVTDWFATAVLSLPRIFYYTKESMGKNFLAKNGHHKVKVILFSKTGERATPFVRQISKSYWAYASFAFVLWREEDSSFWWNLFEVESAPAIVFLKDPGVKPVVYYGSFNNSWLSEVMEQNKQQELPQLRSITSRELGCDARRYSRAGSDTTIWYCVILAGRLSSELNKMRETIRRVQEKLSIHDESNAADTDQSLAPAAVAFGNKRLTFAWLDGEAQERYCSFYIFSETSFETCGPRRDITDVPQLFIVRYKRNATVDANKVDRAPKNIWDALQNEEVDPVSQLVVKYNGSNEIPQIIKWVSEIIQDGDSKDLPFYRAKTPELVPEDTEPIWSRGAQSIFSKSIGMKHMIHNIIGRCCDYVGDPRIGSALLLAALISFGAIYLMRSQKPAHQSQSDSQGQSSTEDETKQRRRRFREKSSSNRVQPPFSMTDVEPNDAYQMPLLDSDSE</sequence>
<evidence type="ECO:0000313" key="2">
    <source>
        <dbReference type="Proteomes" id="UP001164539"/>
    </source>
</evidence>
<keyword evidence="2" id="KW-1185">Reference proteome</keyword>
<gene>
    <name evidence="1" type="ORF">OWV82_008729</name>
</gene>